<dbReference type="GO" id="GO:0000245">
    <property type="term" value="P:spliceosomal complex assembly"/>
    <property type="evidence" value="ECO:0007669"/>
    <property type="project" value="InterPro"/>
</dbReference>
<evidence type="ECO:0000313" key="2">
    <source>
        <dbReference type="EMBL" id="CAG8518095.1"/>
    </source>
</evidence>
<dbReference type="GO" id="GO:0000387">
    <property type="term" value="P:spliceosomal snRNP assembly"/>
    <property type="evidence" value="ECO:0007669"/>
    <property type="project" value="TreeGrafter"/>
</dbReference>
<feature type="domain" description="AD" evidence="1">
    <location>
        <begin position="49"/>
        <end position="141"/>
    </location>
</feature>
<comment type="caution">
    <text evidence="2">The sequence shown here is derived from an EMBL/GenBank/DDBJ whole genome shotgun (WGS) entry which is preliminary data.</text>
</comment>
<dbReference type="InterPro" id="IPR009422">
    <property type="entry name" value="Gemin6"/>
</dbReference>
<keyword evidence="3" id="KW-1185">Reference proteome</keyword>
<dbReference type="InterPro" id="IPR047574">
    <property type="entry name" value="AD"/>
</dbReference>
<gene>
    <name evidence="2" type="ORF">DEBURN_LOCUS5521</name>
</gene>
<dbReference type="PROSITE" id="PS52001">
    <property type="entry name" value="AD"/>
    <property type="match status" value="1"/>
</dbReference>
<dbReference type="PANTHER" id="PTHR14710:SF2">
    <property type="entry name" value="GEM-ASSOCIATED PROTEIN 6"/>
    <property type="match status" value="1"/>
</dbReference>
<evidence type="ECO:0000259" key="1">
    <source>
        <dbReference type="PROSITE" id="PS52001"/>
    </source>
</evidence>
<protein>
    <submittedName>
        <fullName evidence="2">3138_t:CDS:1</fullName>
    </submittedName>
</protein>
<dbReference type="EMBL" id="CAJVPK010000497">
    <property type="protein sequence ID" value="CAG8518095.1"/>
    <property type="molecule type" value="Genomic_DNA"/>
</dbReference>
<accession>A0A9N9A5T5</accession>
<name>A0A9N9A5T5_9GLOM</name>
<dbReference type="GO" id="GO:0032797">
    <property type="term" value="C:SMN complex"/>
    <property type="evidence" value="ECO:0007669"/>
    <property type="project" value="TreeGrafter"/>
</dbReference>
<dbReference type="PANTHER" id="PTHR14710">
    <property type="entry name" value="GEM-ASSOCIATED PROTEIN 6"/>
    <property type="match status" value="1"/>
</dbReference>
<reference evidence="2" key="1">
    <citation type="submission" date="2021-06" db="EMBL/GenBank/DDBJ databases">
        <authorList>
            <person name="Kallberg Y."/>
            <person name="Tangrot J."/>
            <person name="Rosling A."/>
        </authorList>
    </citation>
    <scope>NUCLEOTIDE SEQUENCE</scope>
    <source>
        <strain evidence="2">AZ414A</strain>
    </source>
</reference>
<proteinExistence type="predicted"/>
<organism evidence="2 3">
    <name type="scientific">Diversispora eburnea</name>
    <dbReference type="NCBI Taxonomy" id="1213867"/>
    <lineage>
        <taxon>Eukaryota</taxon>
        <taxon>Fungi</taxon>
        <taxon>Fungi incertae sedis</taxon>
        <taxon>Mucoromycota</taxon>
        <taxon>Glomeromycotina</taxon>
        <taxon>Glomeromycetes</taxon>
        <taxon>Diversisporales</taxon>
        <taxon>Diversisporaceae</taxon>
        <taxon>Diversispora</taxon>
    </lineage>
</organism>
<sequence length="141" mass="16636">MFDQVRAIYINNFKAPNYLRFDREEGSKINQRLHVSKENEEDILQGYLYNIDPISFTTILMQIENDENDKNNKDDNIIIQENTNFKVLQRIPVTQNDEDSIIHIMDCLHISPPYVNTTIECDNEIVTKRVKDMLAQLPEFD</sequence>
<dbReference type="AlphaFoldDB" id="A0A9N9A5T5"/>
<evidence type="ECO:0000313" key="3">
    <source>
        <dbReference type="Proteomes" id="UP000789706"/>
    </source>
</evidence>
<dbReference type="Proteomes" id="UP000789706">
    <property type="component" value="Unassembled WGS sequence"/>
</dbReference>
<dbReference type="GO" id="GO:0005634">
    <property type="term" value="C:nucleus"/>
    <property type="evidence" value="ECO:0007669"/>
    <property type="project" value="InterPro"/>
</dbReference>
<dbReference type="OrthoDB" id="77463at2759"/>